<evidence type="ECO:0000313" key="1">
    <source>
        <dbReference type="EMBL" id="AGL85453.1"/>
    </source>
</evidence>
<organism evidence="1 2">
    <name type="scientific">Pseudomonas protegens (strain DSM 19095 / LMG 27888 / CFBP 6595 / CHA0)</name>
    <dbReference type="NCBI Taxonomy" id="1124983"/>
    <lineage>
        <taxon>Bacteria</taxon>
        <taxon>Pseudomonadati</taxon>
        <taxon>Pseudomonadota</taxon>
        <taxon>Gammaproteobacteria</taxon>
        <taxon>Pseudomonadales</taxon>
        <taxon>Pseudomonadaceae</taxon>
        <taxon>Pseudomonas</taxon>
    </lineage>
</organism>
<dbReference type="Proteomes" id="UP000013940">
    <property type="component" value="Chromosome"/>
</dbReference>
<reference evidence="2" key="1">
    <citation type="journal article" date="2014" name="Genome Announc.">
        <title>Full-genome sequence of the plant growth-promoting bacterium Pseudomonas protegens CHA0.</title>
        <authorList>
            <person name="Jousset A."/>
            <person name="Schuldes J."/>
            <person name="Keel C."/>
            <person name="Maurhofer M."/>
            <person name="Daniel R."/>
            <person name="Scheu S."/>
            <person name="Thuermer A."/>
        </authorList>
    </citation>
    <scope>NUCLEOTIDE SEQUENCE [LARGE SCALE GENOMIC DNA]</scope>
    <source>
        <strain evidence="2">DSM 19095 / LMG 27888 / CFBP 6595 / CHA0</strain>
    </source>
</reference>
<dbReference type="eggNOG" id="ENOG502ZTUF">
    <property type="taxonomic scope" value="Bacteria"/>
</dbReference>
<dbReference type="AlphaFoldDB" id="A0A2C9EP65"/>
<dbReference type="EMBL" id="CP003190">
    <property type="protein sequence ID" value="AGL85453.1"/>
    <property type="molecule type" value="Genomic_DNA"/>
</dbReference>
<accession>A0A2C9EP65</accession>
<proteinExistence type="predicted"/>
<protein>
    <submittedName>
        <fullName evidence="1">Uncharacterized protein</fullName>
    </submittedName>
</protein>
<sequence length="170" mass="18528">MHDDSHSPDCSCCLDHASAHQGVLDTLELMAGHPEASEDDIVQLLQERGYSAIAAEKLNVFVPSALAWIVLKRLGVEHLPNHFIALDEAGQEVRIPVAGQHYFTAALTLAYNTFENGWSQVLPRKTYEMVAGRSAEMAMANEALYAGESLQGSTLEPLQLLRLDAQAALT</sequence>
<dbReference type="HOGENOM" id="CLU_1650634_0_0_6"/>
<dbReference type="GeneID" id="57476674"/>
<name>A0A2C9EP65_PSEPH</name>
<dbReference type="RefSeq" id="WP_015636070.1">
    <property type="nucleotide sequence ID" value="NC_021237.1"/>
</dbReference>
<evidence type="ECO:0000313" key="2">
    <source>
        <dbReference type="Proteomes" id="UP000013940"/>
    </source>
</evidence>
<dbReference type="KEGG" id="pprc:PFLCHA0_c36860"/>
<gene>
    <name evidence="1" type="ORF">PFLCHA0_c36860</name>
</gene>